<comment type="caution">
    <text evidence="1">The sequence shown here is derived from an EMBL/GenBank/DDBJ whole genome shotgun (WGS) entry which is preliminary data.</text>
</comment>
<protein>
    <submittedName>
        <fullName evidence="1">Uncharacterized protein</fullName>
    </submittedName>
</protein>
<evidence type="ECO:0000313" key="1">
    <source>
        <dbReference type="EMBL" id="MED6119387.1"/>
    </source>
</evidence>
<dbReference type="EMBL" id="JASCZI010030236">
    <property type="protein sequence ID" value="MED6119387.1"/>
    <property type="molecule type" value="Genomic_DNA"/>
</dbReference>
<gene>
    <name evidence="1" type="ORF">PIB30_011452</name>
</gene>
<reference evidence="1 2" key="1">
    <citation type="journal article" date="2023" name="Plants (Basel)">
        <title>Bridging the Gap: Combining Genomics and Transcriptomics Approaches to Understand Stylosanthes scabra, an Orphan Legume from the Brazilian Caatinga.</title>
        <authorList>
            <person name="Ferreira-Neto J.R.C."/>
            <person name="da Silva M.D."/>
            <person name="Binneck E."/>
            <person name="de Melo N.F."/>
            <person name="da Silva R.H."/>
            <person name="de Melo A.L.T.M."/>
            <person name="Pandolfi V."/>
            <person name="Bustamante F.O."/>
            <person name="Brasileiro-Vidal A.C."/>
            <person name="Benko-Iseppon A.M."/>
        </authorList>
    </citation>
    <scope>NUCLEOTIDE SEQUENCE [LARGE SCALE GENOMIC DNA]</scope>
    <source>
        <tissue evidence="1">Leaves</tissue>
    </source>
</reference>
<sequence>MEMIFLVVLNRPSFADQMRRWVRNGLKILFCALLAKITANEFGKSTTDIRIMWTEPFTSKEPAKLRFNSRYKALFLLSRLTSLVLLVTQRKTQNFGEARHGGVQKNTSPTFQA</sequence>
<proteinExistence type="predicted"/>
<keyword evidence="2" id="KW-1185">Reference proteome</keyword>
<accession>A0ABU6R4Q5</accession>
<name>A0ABU6R4Q5_9FABA</name>
<evidence type="ECO:0000313" key="2">
    <source>
        <dbReference type="Proteomes" id="UP001341840"/>
    </source>
</evidence>
<organism evidence="1 2">
    <name type="scientific">Stylosanthes scabra</name>
    <dbReference type="NCBI Taxonomy" id="79078"/>
    <lineage>
        <taxon>Eukaryota</taxon>
        <taxon>Viridiplantae</taxon>
        <taxon>Streptophyta</taxon>
        <taxon>Embryophyta</taxon>
        <taxon>Tracheophyta</taxon>
        <taxon>Spermatophyta</taxon>
        <taxon>Magnoliopsida</taxon>
        <taxon>eudicotyledons</taxon>
        <taxon>Gunneridae</taxon>
        <taxon>Pentapetalae</taxon>
        <taxon>rosids</taxon>
        <taxon>fabids</taxon>
        <taxon>Fabales</taxon>
        <taxon>Fabaceae</taxon>
        <taxon>Papilionoideae</taxon>
        <taxon>50 kb inversion clade</taxon>
        <taxon>dalbergioids sensu lato</taxon>
        <taxon>Dalbergieae</taxon>
        <taxon>Pterocarpus clade</taxon>
        <taxon>Stylosanthes</taxon>
    </lineage>
</organism>
<dbReference type="Proteomes" id="UP001341840">
    <property type="component" value="Unassembled WGS sequence"/>
</dbReference>